<dbReference type="Proteomes" id="UP000187203">
    <property type="component" value="Unassembled WGS sequence"/>
</dbReference>
<dbReference type="EMBL" id="AWUE01011872">
    <property type="protein sequence ID" value="OMP10375.1"/>
    <property type="molecule type" value="Genomic_DNA"/>
</dbReference>
<comment type="caution">
    <text evidence="2">The sequence shown here is derived from an EMBL/GenBank/DDBJ whole genome shotgun (WGS) entry which is preliminary data.</text>
</comment>
<dbReference type="AlphaFoldDB" id="A0A1R3KTH2"/>
<gene>
    <name evidence="2" type="ORF">COLO4_04563</name>
</gene>
<feature type="region of interest" description="Disordered" evidence="1">
    <location>
        <begin position="1"/>
        <end position="37"/>
    </location>
</feature>
<evidence type="ECO:0000313" key="3">
    <source>
        <dbReference type="Proteomes" id="UP000187203"/>
    </source>
</evidence>
<protein>
    <submittedName>
        <fullName evidence="2">Uncharacterized protein</fullName>
    </submittedName>
</protein>
<proteinExistence type="predicted"/>
<name>A0A1R3KTH2_9ROSI</name>
<evidence type="ECO:0000256" key="1">
    <source>
        <dbReference type="SAM" id="MobiDB-lite"/>
    </source>
</evidence>
<sequence length="67" mass="8052">MKLSSWFHRSVSRNNKDKKSPQQQQPNQFDQNQRDQQEELLGITQQLIGYANVKMIPAFRYRTKEKN</sequence>
<reference evidence="3" key="1">
    <citation type="submission" date="2013-09" db="EMBL/GenBank/DDBJ databases">
        <title>Corchorus olitorius genome sequencing.</title>
        <authorList>
            <person name="Alam M."/>
            <person name="Haque M.S."/>
            <person name="Islam M.S."/>
            <person name="Emdad E.M."/>
            <person name="Islam M.M."/>
            <person name="Ahmed B."/>
            <person name="Halim A."/>
            <person name="Hossen Q.M.M."/>
            <person name="Hossain M.Z."/>
            <person name="Ahmed R."/>
            <person name="Khan M.M."/>
            <person name="Islam R."/>
            <person name="Rashid M.M."/>
            <person name="Khan S.A."/>
            <person name="Rahman M.S."/>
            <person name="Alam M."/>
            <person name="Yahiya A.S."/>
            <person name="Khan M.S."/>
            <person name="Azam M.S."/>
            <person name="Haque T."/>
            <person name="Lashkar M.Z.H."/>
            <person name="Akhand A.I."/>
            <person name="Morshed G."/>
            <person name="Roy S."/>
            <person name="Uddin K.S."/>
            <person name="Rabeya T."/>
            <person name="Hossain A.S."/>
            <person name="Chowdhury A."/>
            <person name="Snigdha A.R."/>
            <person name="Mortoza M.S."/>
            <person name="Matin S.A."/>
            <person name="Hoque S.M.E."/>
            <person name="Islam M.K."/>
            <person name="Roy D.K."/>
            <person name="Haider R."/>
            <person name="Moosa M.M."/>
            <person name="Elias S.M."/>
            <person name="Hasan A.M."/>
            <person name="Jahan S."/>
            <person name="Shafiuddin M."/>
            <person name="Mahmood N."/>
            <person name="Shommy N.S."/>
        </authorList>
    </citation>
    <scope>NUCLEOTIDE SEQUENCE [LARGE SCALE GENOMIC DNA]</scope>
    <source>
        <strain evidence="3">cv. O-4</strain>
    </source>
</reference>
<feature type="compositionally biased region" description="Low complexity" evidence="1">
    <location>
        <begin position="21"/>
        <end position="31"/>
    </location>
</feature>
<accession>A0A1R3KTH2</accession>
<evidence type="ECO:0000313" key="2">
    <source>
        <dbReference type="EMBL" id="OMP10375.1"/>
    </source>
</evidence>
<organism evidence="2 3">
    <name type="scientific">Corchorus olitorius</name>
    <dbReference type="NCBI Taxonomy" id="93759"/>
    <lineage>
        <taxon>Eukaryota</taxon>
        <taxon>Viridiplantae</taxon>
        <taxon>Streptophyta</taxon>
        <taxon>Embryophyta</taxon>
        <taxon>Tracheophyta</taxon>
        <taxon>Spermatophyta</taxon>
        <taxon>Magnoliopsida</taxon>
        <taxon>eudicotyledons</taxon>
        <taxon>Gunneridae</taxon>
        <taxon>Pentapetalae</taxon>
        <taxon>rosids</taxon>
        <taxon>malvids</taxon>
        <taxon>Malvales</taxon>
        <taxon>Malvaceae</taxon>
        <taxon>Grewioideae</taxon>
        <taxon>Apeibeae</taxon>
        <taxon>Corchorus</taxon>
    </lineage>
</organism>
<keyword evidence="3" id="KW-1185">Reference proteome</keyword>